<evidence type="ECO:0000313" key="3">
    <source>
        <dbReference type="Proteomes" id="UP000694429"/>
    </source>
</evidence>
<dbReference type="Ensembl" id="ENSCAFT00030032977.1">
    <property type="protein sequence ID" value="ENSCAFP00030028768.1"/>
    <property type="gene ID" value="ENSCAFG00030017884.1"/>
</dbReference>
<protein>
    <submittedName>
        <fullName evidence="2">Uncharacterized protein</fullName>
    </submittedName>
</protein>
<proteinExistence type="predicted"/>
<feature type="compositionally biased region" description="Acidic residues" evidence="1">
    <location>
        <begin position="101"/>
        <end position="113"/>
    </location>
</feature>
<dbReference type="Proteomes" id="UP000694429">
    <property type="component" value="Chromosome 18"/>
</dbReference>
<reference evidence="2" key="2">
    <citation type="submission" date="2025-08" db="UniProtKB">
        <authorList>
            <consortium name="Ensembl"/>
        </authorList>
    </citation>
    <scope>IDENTIFICATION</scope>
</reference>
<dbReference type="AlphaFoldDB" id="A0A8C0NRY1"/>
<evidence type="ECO:0000256" key="1">
    <source>
        <dbReference type="SAM" id="MobiDB-lite"/>
    </source>
</evidence>
<feature type="region of interest" description="Disordered" evidence="1">
    <location>
        <begin position="91"/>
        <end position="117"/>
    </location>
</feature>
<accession>A0A8C0NRY1</accession>
<organism evidence="2 3">
    <name type="scientific">Canis lupus familiaris</name>
    <name type="common">Dog</name>
    <name type="synonym">Canis familiaris</name>
    <dbReference type="NCBI Taxonomy" id="9615"/>
    <lineage>
        <taxon>Eukaryota</taxon>
        <taxon>Metazoa</taxon>
        <taxon>Chordata</taxon>
        <taxon>Craniata</taxon>
        <taxon>Vertebrata</taxon>
        <taxon>Euteleostomi</taxon>
        <taxon>Mammalia</taxon>
        <taxon>Eutheria</taxon>
        <taxon>Laurasiatheria</taxon>
        <taxon>Carnivora</taxon>
        <taxon>Caniformia</taxon>
        <taxon>Canidae</taxon>
        <taxon>Canis</taxon>
    </lineage>
</organism>
<evidence type="ECO:0000313" key="2">
    <source>
        <dbReference type="Ensembl" id="ENSCAFP00030028768.1"/>
    </source>
</evidence>
<reference evidence="2" key="1">
    <citation type="submission" date="2019-03" db="EMBL/GenBank/DDBJ databases">
        <authorList>
            <person name="Warren W.C."/>
            <person name="Johnson G.S."/>
        </authorList>
    </citation>
    <scope>NUCLEOTIDE SEQUENCE [LARGE SCALE GENOMIC DNA]</scope>
    <source>
        <strain evidence="2">Basenji</strain>
    </source>
</reference>
<name>A0A8C0NRY1_CANLF</name>
<sequence length="129" mass="13599">MGILLAAPSPQPTHASTQHAVLLTQRLQQEGGKPGHLYSSRCVVPEVPGRWIKRTGESLVPKALCRNCPDDDPLVGPILAVVAKAGGALAGVPRPSSRVDVEEEEEEGDEAEAGETTKGTFRVCIIIAP</sequence>